<gene>
    <name evidence="1" type="ORF">SNEC2469_LOCUS22191</name>
</gene>
<dbReference type="Proteomes" id="UP000601435">
    <property type="component" value="Unassembled WGS sequence"/>
</dbReference>
<name>A0A812Y4M1_9DINO</name>
<comment type="caution">
    <text evidence="1">The sequence shown here is derived from an EMBL/GenBank/DDBJ whole genome shotgun (WGS) entry which is preliminary data.</text>
</comment>
<evidence type="ECO:0000313" key="1">
    <source>
        <dbReference type="EMBL" id="CAE7762290.1"/>
    </source>
</evidence>
<dbReference type="EMBL" id="CAJNJA010040025">
    <property type="protein sequence ID" value="CAE7762290.1"/>
    <property type="molecule type" value="Genomic_DNA"/>
</dbReference>
<keyword evidence="2" id="KW-1185">Reference proteome</keyword>
<reference evidence="1" key="1">
    <citation type="submission" date="2021-02" db="EMBL/GenBank/DDBJ databases">
        <authorList>
            <person name="Dougan E. K."/>
            <person name="Rhodes N."/>
            <person name="Thang M."/>
            <person name="Chan C."/>
        </authorList>
    </citation>
    <scope>NUCLEOTIDE SEQUENCE</scope>
</reference>
<proteinExistence type="predicted"/>
<dbReference type="OrthoDB" id="10596974at2759"/>
<feature type="non-terminal residue" evidence="1">
    <location>
        <position position="331"/>
    </location>
</feature>
<dbReference type="AlphaFoldDB" id="A0A812Y4M1"/>
<evidence type="ECO:0000313" key="2">
    <source>
        <dbReference type="Proteomes" id="UP000601435"/>
    </source>
</evidence>
<protein>
    <submittedName>
        <fullName evidence="1">Uncharacterized protein</fullName>
    </submittedName>
</protein>
<organism evidence="1 2">
    <name type="scientific">Symbiodinium necroappetens</name>
    <dbReference type="NCBI Taxonomy" id="1628268"/>
    <lineage>
        <taxon>Eukaryota</taxon>
        <taxon>Sar</taxon>
        <taxon>Alveolata</taxon>
        <taxon>Dinophyceae</taxon>
        <taxon>Suessiales</taxon>
        <taxon>Symbiodiniaceae</taxon>
        <taxon>Symbiodinium</taxon>
    </lineage>
</organism>
<sequence length="331" mass="36852">HAQCVDLQLPCIESGILTLSLDLQRAAWQKQLSADAKFPQKRSVKRDVKLIVGLAKQKLRGKLLEAMRHLLTQMSRQQALQRLVPRAPDTKPSLVKKKGLKHQKKTALGKAAKALAKAKALDDKPSALVPGSAPSDPVSEKASEFNQATKGPLYLRVCWILREDSNCGKSGKCNLHNLLTNQVSLTGRLVVSLTGVGDASATVFLSDKEVCEVDPFWKSPKKWKNPRLKGDLKQMVLRACGGSSLFLESSGKFFAAEPLELLAFKKSYPQMLLGQHLRYAWERRTPSCLARFWRETTTGRSFCRLLWIDSVLRTRWSSCQSGGKLSMRTAL</sequence>
<accession>A0A812Y4M1</accession>